<name>A0A0F8YUZ6_9ZZZZ</name>
<dbReference type="SUPFAM" id="SSF52540">
    <property type="entry name" value="P-loop containing nucleoside triphosphate hydrolases"/>
    <property type="match status" value="1"/>
</dbReference>
<sequence>MGWDIPNNFAVAGPYRAGTLFLANALNSSPDWTVGHENNWVADAHRHSKERFDHIQERLNHDHYGEVNSGLSWIFDRLDVARKGIILKDPRKCFISYVNLKIISRKVMAAYKYTEIYRMFGIKQYHLLDYEAAQLGVALKMYDKCIENGARPIRFDKMTSDPEYLAAVCDYLGVNGVDCQAAVNGGARHKQSFAVKVFKEVEDLPRPLQEAMAK</sequence>
<feature type="non-terminal residue" evidence="1">
    <location>
        <position position="214"/>
    </location>
</feature>
<dbReference type="InterPro" id="IPR027417">
    <property type="entry name" value="P-loop_NTPase"/>
</dbReference>
<dbReference type="AlphaFoldDB" id="A0A0F8YUZ6"/>
<gene>
    <name evidence="1" type="ORF">LCGC14_2774910</name>
</gene>
<comment type="caution">
    <text evidence="1">The sequence shown here is derived from an EMBL/GenBank/DDBJ whole genome shotgun (WGS) entry which is preliminary data.</text>
</comment>
<reference evidence="1" key="1">
    <citation type="journal article" date="2015" name="Nature">
        <title>Complex archaea that bridge the gap between prokaryotes and eukaryotes.</title>
        <authorList>
            <person name="Spang A."/>
            <person name="Saw J.H."/>
            <person name="Jorgensen S.L."/>
            <person name="Zaremba-Niedzwiedzka K."/>
            <person name="Martijn J."/>
            <person name="Lind A.E."/>
            <person name="van Eijk R."/>
            <person name="Schleper C."/>
            <person name="Guy L."/>
            <person name="Ettema T.J."/>
        </authorList>
    </citation>
    <scope>NUCLEOTIDE SEQUENCE</scope>
</reference>
<accession>A0A0F8YUZ6</accession>
<proteinExistence type="predicted"/>
<protein>
    <recommendedName>
        <fullName evidence="2">Sulfotransferase domain-containing protein</fullName>
    </recommendedName>
</protein>
<dbReference type="Gene3D" id="3.40.50.300">
    <property type="entry name" value="P-loop containing nucleotide triphosphate hydrolases"/>
    <property type="match status" value="1"/>
</dbReference>
<evidence type="ECO:0000313" key="1">
    <source>
        <dbReference type="EMBL" id="KKK85278.1"/>
    </source>
</evidence>
<organism evidence="1">
    <name type="scientific">marine sediment metagenome</name>
    <dbReference type="NCBI Taxonomy" id="412755"/>
    <lineage>
        <taxon>unclassified sequences</taxon>
        <taxon>metagenomes</taxon>
        <taxon>ecological metagenomes</taxon>
    </lineage>
</organism>
<evidence type="ECO:0008006" key="2">
    <source>
        <dbReference type="Google" id="ProtNLM"/>
    </source>
</evidence>
<dbReference type="EMBL" id="LAZR01051384">
    <property type="protein sequence ID" value="KKK85278.1"/>
    <property type="molecule type" value="Genomic_DNA"/>
</dbReference>